<keyword evidence="4" id="KW-0808">Transferase</keyword>
<evidence type="ECO:0000259" key="5">
    <source>
        <dbReference type="Pfam" id="PF00195"/>
    </source>
</evidence>
<feature type="binding site" evidence="9">
    <location>
        <position position="51"/>
    </location>
    <ligand>
        <name>CoA</name>
        <dbReference type="ChEBI" id="CHEBI:57287"/>
        <label>2</label>
    </ligand>
</feature>
<dbReference type="Gene3D" id="3.40.47.10">
    <property type="match status" value="2"/>
</dbReference>
<evidence type="ECO:0000259" key="6">
    <source>
        <dbReference type="Pfam" id="PF02797"/>
    </source>
</evidence>
<feature type="binding site" evidence="9">
    <location>
        <position position="157"/>
    </location>
    <ligand>
        <name>CoA</name>
        <dbReference type="ChEBI" id="CHEBI:57287"/>
        <label>2</label>
    </ligand>
</feature>
<dbReference type="EMBL" id="LC208543">
    <property type="protein sequence ID" value="BAX25479.1"/>
    <property type="molecule type" value="mRNA"/>
</dbReference>
<comment type="catalytic activity">
    <reaction evidence="2">
        <text>N-methylanthraniloyl-CoA + 3 malonyl-CoA + 3 H(+) = 1,3-dihydroxy-N-methylacridone + 3 CO2 + 4 CoA + H2O</text>
        <dbReference type="Rhea" id="RHEA:22224"/>
        <dbReference type="ChEBI" id="CHEBI:15377"/>
        <dbReference type="ChEBI" id="CHEBI:15378"/>
        <dbReference type="ChEBI" id="CHEBI:16526"/>
        <dbReference type="ChEBI" id="CHEBI:30306"/>
        <dbReference type="ChEBI" id="CHEBI:57287"/>
        <dbReference type="ChEBI" id="CHEBI:57384"/>
        <dbReference type="ChEBI" id="CHEBI:58630"/>
        <dbReference type="EC" id="2.3.1.159"/>
    </reaction>
</comment>
<feature type="binding site" evidence="9">
    <location>
        <position position="263"/>
    </location>
    <ligand>
        <name>CoA</name>
        <dbReference type="ChEBI" id="CHEBI:57287"/>
        <label>2</label>
    </ligand>
</feature>
<protein>
    <submittedName>
        <fullName evidence="7 8">Alkyldiketide-CoA synthase</fullName>
    </submittedName>
</protein>
<feature type="binding site" evidence="9">
    <location>
        <position position="48"/>
    </location>
    <ligand>
        <name>CoA</name>
        <dbReference type="ChEBI" id="CHEBI:57287"/>
        <label>1</label>
    </ligand>
</feature>
<dbReference type="SMR" id="A0A1W7GKH6"/>
<dbReference type="FunFam" id="3.40.47.10:FF:000014">
    <property type="entry name" value="Chalcone synthase 1"/>
    <property type="match status" value="1"/>
</dbReference>
<dbReference type="GO" id="GO:0050635">
    <property type="term" value="F:acridone synthase activity"/>
    <property type="evidence" value="ECO:0007669"/>
    <property type="project" value="UniProtKB-EC"/>
</dbReference>
<evidence type="ECO:0000256" key="1">
    <source>
        <dbReference type="ARBA" id="ARBA00005531"/>
    </source>
</evidence>
<dbReference type="InterPro" id="IPR012328">
    <property type="entry name" value="Chalcone/stilbene_synt_C"/>
</dbReference>
<dbReference type="Pfam" id="PF00195">
    <property type="entry name" value="Chal_sti_synt_N"/>
    <property type="match status" value="1"/>
</dbReference>
<feature type="domain" description="Chalcone/stilbene synthase N-terminal" evidence="5">
    <location>
        <begin position="6"/>
        <end position="221"/>
    </location>
</feature>
<reference evidence="7 9" key="1">
    <citation type="journal article" date="2017" name="J. Biol. Chem.">
        <title>2-Alkylquinolone alkaloid biosynthesis in the medicinal plant &lt;i&gt;Evodia rutaecarpa&lt;/i&gt; involves collaboration of two novel type III polyketide synthases.</title>
        <authorList>
            <person name="Matsui T."/>
            <person name="Kodama T."/>
            <person name="Mori T."/>
            <person name="Tadakoshi T."/>
            <person name="Noguchi H."/>
            <person name="Abe I."/>
            <person name="Morita H."/>
        </authorList>
    </citation>
    <scope>NUCLEOTIDE SEQUENCE</scope>
</reference>
<dbReference type="CDD" id="cd00831">
    <property type="entry name" value="CHS_like"/>
    <property type="match status" value="1"/>
</dbReference>
<proteinExistence type="evidence at protein level"/>
<evidence type="ECO:0000313" key="8">
    <source>
        <dbReference type="PDB" id="5WX3"/>
    </source>
</evidence>
<feature type="domain" description="Chalcone/stilbene synthase C-terminal" evidence="6">
    <location>
        <begin position="233"/>
        <end position="381"/>
    </location>
</feature>
<evidence type="ECO:0000256" key="3">
    <source>
        <dbReference type="PIRSR" id="PIRSR000451-1"/>
    </source>
</evidence>
<feature type="binding site" evidence="9">
    <location>
        <position position="299"/>
    </location>
    <ligand>
        <name>CoA</name>
        <dbReference type="ChEBI" id="CHEBI:57287"/>
        <label>2</label>
    </ligand>
</feature>
<feature type="binding site" evidence="9">
    <location>
        <position position="51"/>
    </location>
    <ligand>
        <name>CoA</name>
        <dbReference type="ChEBI" id="CHEBI:57287"/>
        <label>1</label>
    </ligand>
</feature>
<evidence type="ECO:0000256" key="2">
    <source>
        <dbReference type="ARBA" id="ARBA00052859"/>
    </source>
</evidence>
<sequence length="384" mass="42705">MASKVESRQAAVLAIATANPPNIFYQADYPDFYFRVTKSEHMTQLKDKFKRMCEKSMIRKRHMYLTEDVIKENPNIGILNAPSFNARQEIMVEEVPKLGKEAALKAIKEWGQPLSKLTHLIFCTSSGVNMPSADYHLAKIMGLPPYVQRTMIYQQGCFAGATALRLAKDIAENNGGHTRILIVCVELMVVCFQAPSDTYLDLLVGNAIFSDGAAAAIVGADLDTTTERPIFNIVSANQTTIPDSEDGIVGHIREMGMKYYLSRTVPQVIGNNIVQCCRDTFTPLGINDWNSMFYIVHPGGPAVLRMMEEKLGLSKERMRASWHVLSEYGNMWGPSVLFILDEMRNKSMEEGKSTTGEGLEWGVMFGFGPGLTVETVVLRSVAIN</sequence>
<feature type="binding site" evidence="9">
    <location>
        <position position="302"/>
    </location>
    <ligand>
        <name>CoA</name>
        <dbReference type="ChEBI" id="CHEBI:57287"/>
        <label>2</label>
    </ligand>
</feature>
<dbReference type="Pfam" id="PF02797">
    <property type="entry name" value="Chal_sti_synt_C"/>
    <property type="match status" value="1"/>
</dbReference>
<dbReference type="AlphaFoldDB" id="A0A1W7GKH6"/>
<feature type="binding site" evidence="9">
    <location>
        <position position="330"/>
    </location>
    <ligand>
        <name>CoA</name>
        <dbReference type="ChEBI" id="CHEBI:57287"/>
        <label>1</label>
    </ligand>
</feature>
<dbReference type="SUPFAM" id="SSF53901">
    <property type="entry name" value="Thiolase-like"/>
    <property type="match status" value="2"/>
</dbReference>
<feature type="binding site" evidence="9">
    <location>
        <position position="299"/>
    </location>
    <ligand>
        <name>CoA</name>
        <dbReference type="ChEBI" id="CHEBI:57287"/>
        <label>1</label>
    </ligand>
</feature>
<dbReference type="PDB" id="5WX3">
    <property type="method" value="X-ray"/>
    <property type="resolution" value="1.80 A"/>
    <property type="chains" value="A/B/C/D=1-384"/>
</dbReference>
<feature type="active site" description="Acyl-thioester intermediate" evidence="3">
    <location>
        <position position="157"/>
    </location>
</feature>
<feature type="binding site" evidence="9">
    <location>
        <position position="48"/>
    </location>
    <ligand>
        <name>CoA</name>
        <dbReference type="ChEBI" id="CHEBI:57287"/>
        <label>2</label>
    </ligand>
</feature>
<dbReference type="GO" id="GO:0030639">
    <property type="term" value="P:polyketide biosynthetic process"/>
    <property type="evidence" value="ECO:0007669"/>
    <property type="project" value="TreeGrafter"/>
</dbReference>
<accession>A0A1W7GKH6</accession>
<feature type="binding site" evidence="9">
    <location>
        <position position="330"/>
    </location>
    <ligand>
        <name>CoA</name>
        <dbReference type="ChEBI" id="CHEBI:57287"/>
        <label>2</label>
    </ligand>
</feature>
<comment type="similarity">
    <text evidence="1 4">Belongs to the thiolase-like superfamily. Chalcone/stilbene synthases family.</text>
</comment>
<dbReference type="FunFam" id="3.40.47.10:FF:000025">
    <property type="entry name" value="Chalcone synthase 2"/>
    <property type="match status" value="1"/>
</dbReference>
<evidence type="ECO:0000313" key="7">
    <source>
        <dbReference type="EMBL" id="BAX25479.1"/>
    </source>
</evidence>
<feature type="binding site" evidence="9">
    <location>
        <position position="305"/>
    </location>
    <ligand>
        <name>CoA</name>
        <dbReference type="ChEBI" id="CHEBI:57287"/>
        <label>2</label>
    </ligand>
</feature>
<organism evidence="7">
    <name type="scientific">Tetradium ruticarpum</name>
    <dbReference type="NCBI Taxonomy" id="354523"/>
    <lineage>
        <taxon>Eukaryota</taxon>
        <taxon>Viridiplantae</taxon>
        <taxon>Streptophyta</taxon>
        <taxon>Embryophyta</taxon>
        <taxon>Tracheophyta</taxon>
        <taxon>Spermatophyta</taxon>
        <taxon>Magnoliopsida</taxon>
        <taxon>eudicotyledons</taxon>
        <taxon>Gunneridae</taxon>
        <taxon>Pentapetalae</taxon>
        <taxon>rosids</taxon>
        <taxon>malvids</taxon>
        <taxon>Sapindales</taxon>
        <taxon>Rutaceae</taxon>
        <taxon>Zanthoxyloideae</taxon>
        <taxon>Tetradium</taxon>
    </lineage>
</organism>
<dbReference type="PANTHER" id="PTHR11877">
    <property type="entry name" value="HYDROXYMETHYLGLUTARYL-COA SYNTHASE"/>
    <property type="match status" value="1"/>
</dbReference>
<keyword evidence="8 9" id="KW-0002">3D-structure</keyword>
<feature type="binding site" evidence="9">
    <location>
        <position position="55"/>
    </location>
    <ligand>
        <name>CoA</name>
        <dbReference type="ChEBI" id="CHEBI:57287"/>
        <label>1</label>
    </ligand>
</feature>
<dbReference type="PDBsum" id="5WX3"/>
<dbReference type="InterPro" id="IPR011141">
    <property type="entry name" value="Polyketide_synthase_type-III"/>
</dbReference>
<feature type="binding site" evidence="9">
    <location>
        <position position="261"/>
    </location>
    <ligand>
        <name>CoA</name>
        <dbReference type="ChEBI" id="CHEBI:57287"/>
        <label>1</label>
    </ligand>
</feature>
<dbReference type="InterPro" id="IPR001099">
    <property type="entry name" value="Chalcone/stilbene_synt_N"/>
</dbReference>
<dbReference type="PIRSF" id="PIRSF000451">
    <property type="entry name" value="PKS_III"/>
    <property type="match status" value="1"/>
</dbReference>
<dbReference type="GO" id="GO:0005783">
    <property type="term" value="C:endoplasmic reticulum"/>
    <property type="evidence" value="ECO:0007669"/>
    <property type="project" value="UniProtKB-ARBA"/>
</dbReference>
<evidence type="ECO:0000256" key="4">
    <source>
        <dbReference type="RuleBase" id="RU003633"/>
    </source>
</evidence>
<evidence type="ECO:0007829" key="9">
    <source>
        <dbReference type="PDB" id="5WX3"/>
    </source>
</evidence>
<gene>
    <name evidence="7" type="primary">ads</name>
</gene>
<dbReference type="InterPro" id="IPR016039">
    <property type="entry name" value="Thiolase-like"/>
</dbReference>
<feature type="binding site" evidence="9">
    <location>
        <position position="261"/>
    </location>
    <ligand>
        <name>CoA</name>
        <dbReference type="ChEBI" id="CHEBI:57287"/>
        <label>2</label>
    </ligand>
</feature>
<name>A0A1W7GKH6_9ROSI</name>
<dbReference type="PANTHER" id="PTHR11877:SF57">
    <property type="entry name" value="CHALCONE SYNTHASE"/>
    <property type="match status" value="1"/>
</dbReference>
<keyword evidence="4" id="KW-0012">Acyltransferase</keyword>